<keyword evidence="2" id="KW-1185">Reference proteome</keyword>
<dbReference type="GeneID" id="20321031"/>
<evidence type="ECO:0000313" key="2">
    <source>
        <dbReference type="Proteomes" id="UP000054324"/>
    </source>
</evidence>
<reference evidence="1 2" key="1">
    <citation type="submission" date="2013-11" db="EMBL/GenBank/DDBJ databases">
        <title>Opisthorchis viverrini - life in the bile duct.</title>
        <authorList>
            <person name="Young N.D."/>
            <person name="Nagarajan N."/>
            <person name="Lin S.J."/>
            <person name="Korhonen P.K."/>
            <person name="Jex A.R."/>
            <person name="Hall R.S."/>
            <person name="Safavi-Hemami H."/>
            <person name="Kaewkong W."/>
            <person name="Bertrand D."/>
            <person name="Gao S."/>
            <person name="Seet Q."/>
            <person name="Wongkham S."/>
            <person name="Teh B.T."/>
            <person name="Wongkham C."/>
            <person name="Intapan P.M."/>
            <person name="Maleewong W."/>
            <person name="Yang X."/>
            <person name="Hu M."/>
            <person name="Wang Z."/>
            <person name="Hofmann A."/>
            <person name="Sternberg P.W."/>
            <person name="Tan P."/>
            <person name="Wang J."/>
            <person name="Gasser R.B."/>
        </authorList>
    </citation>
    <scope>NUCLEOTIDE SEQUENCE [LARGE SCALE GENOMIC DNA]</scope>
</reference>
<sequence length="165" mass="18442">MDIYIRPDIDPSQRAQLRAAVVEPRRRTLEVPSSAIQSSSHADVNLSVWFPNRNAESLPTQVWTDARLSKPRRGKSRARGPVRTTDLPVLSEGAAYIECNPNLASDRISKMALIVFRMFSASKEIFQESVDLDSEKLAVQIPPVDVELEIKPSAPVLAKIVQMDY</sequence>
<evidence type="ECO:0000313" key="1">
    <source>
        <dbReference type="EMBL" id="KER25748.1"/>
    </source>
</evidence>
<dbReference type="AlphaFoldDB" id="A0A074ZEZ0"/>
<organism evidence="1 2">
    <name type="scientific">Opisthorchis viverrini</name>
    <name type="common">Southeast Asian liver fluke</name>
    <dbReference type="NCBI Taxonomy" id="6198"/>
    <lineage>
        <taxon>Eukaryota</taxon>
        <taxon>Metazoa</taxon>
        <taxon>Spiralia</taxon>
        <taxon>Lophotrochozoa</taxon>
        <taxon>Platyhelminthes</taxon>
        <taxon>Trematoda</taxon>
        <taxon>Digenea</taxon>
        <taxon>Opisthorchiida</taxon>
        <taxon>Opisthorchiata</taxon>
        <taxon>Opisthorchiidae</taxon>
        <taxon>Opisthorchis</taxon>
    </lineage>
</organism>
<accession>A0A074ZEZ0</accession>
<dbReference type="Proteomes" id="UP000054324">
    <property type="component" value="Unassembled WGS sequence"/>
</dbReference>
<protein>
    <submittedName>
        <fullName evidence="1">Uncharacterized protein</fullName>
    </submittedName>
</protein>
<dbReference type="KEGG" id="ovi:T265_06852"/>
<gene>
    <name evidence="1" type="ORF">T265_06852</name>
</gene>
<proteinExistence type="predicted"/>
<dbReference type="RefSeq" id="XP_009170498.1">
    <property type="nucleotide sequence ID" value="XM_009172234.1"/>
</dbReference>
<dbReference type="CTD" id="20321031"/>
<name>A0A074ZEZ0_OPIVI</name>
<dbReference type="EMBL" id="KL596767">
    <property type="protein sequence ID" value="KER25748.1"/>
    <property type="molecule type" value="Genomic_DNA"/>
</dbReference>